<dbReference type="Proteomes" id="UP001396334">
    <property type="component" value="Unassembled WGS sequence"/>
</dbReference>
<evidence type="ECO:0000313" key="1">
    <source>
        <dbReference type="EMBL" id="KAK8984417.1"/>
    </source>
</evidence>
<protein>
    <submittedName>
        <fullName evidence="1">Uncharacterized protein</fullName>
    </submittedName>
</protein>
<organism evidence="1 2">
    <name type="scientific">Hibiscus sabdariffa</name>
    <name type="common">roselle</name>
    <dbReference type="NCBI Taxonomy" id="183260"/>
    <lineage>
        <taxon>Eukaryota</taxon>
        <taxon>Viridiplantae</taxon>
        <taxon>Streptophyta</taxon>
        <taxon>Embryophyta</taxon>
        <taxon>Tracheophyta</taxon>
        <taxon>Spermatophyta</taxon>
        <taxon>Magnoliopsida</taxon>
        <taxon>eudicotyledons</taxon>
        <taxon>Gunneridae</taxon>
        <taxon>Pentapetalae</taxon>
        <taxon>rosids</taxon>
        <taxon>malvids</taxon>
        <taxon>Malvales</taxon>
        <taxon>Malvaceae</taxon>
        <taxon>Malvoideae</taxon>
        <taxon>Hibiscus</taxon>
    </lineage>
</organism>
<proteinExistence type="predicted"/>
<dbReference type="EMBL" id="JBBPBN010000078">
    <property type="protein sequence ID" value="KAK8984417.1"/>
    <property type="molecule type" value="Genomic_DNA"/>
</dbReference>
<comment type="caution">
    <text evidence="1">The sequence shown here is derived from an EMBL/GenBank/DDBJ whole genome shotgun (WGS) entry which is preliminary data.</text>
</comment>
<evidence type="ECO:0000313" key="2">
    <source>
        <dbReference type="Proteomes" id="UP001396334"/>
    </source>
</evidence>
<gene>
    <name evidence="1" type="ORF">V6N11_029732</name>
</gene>
<sequence length="130" mass="14712">MLILLLTDFEIGWRRVHRRSELEKLYDVESGIEICSPCRLVLSAGEDDEEREKVREATMPATGDECAVPPNVTLRITLDSVSWKSVSGANDLPFFCLCLQLVSDTNDISNTNFTSHKERCPKNIKILVRT</sequence>
<reference evidence="1 2" key="1">
    <citation type="journal article" date="2024" name="G3 (Bethesda)">
        <title>Genome assembly of Hibiscus sabdariffa L. provides insights into metabolisms of medicinal natural products.</title>
        <authorList>
            <person name="Kim T."/>
        </authorList>
    </citation>
    <scope>NUCLEOTIDE SEQUENCE [LARGE SCALE GENOMIC DNA]</scope>
    <source>
        <strain evidence="1">TK-2024</strain>
        <tissue evidence="1">Old leaves</tissue>
    </source>
</reference>
<keyword evidence="2" id="KW-1185">Reference proteome</keyword>
<accession>A0ABR2P7M2</accession>
<name>A0ABR2P7M2_9ROSI</name>